<dbReference type="AlphaFoldDB" id="A0A1B7T9I4"/>
<evidence type="ECO:0000256" key="1">
    <source>
        <dbReference type="SAM" id="MobiDB-lite"/>
    </source>
</evidence>
<reference evidence="4" key="1">
    <citation type="journal article" date="2016" name="Proc. Natl. Acad. Sci. U.S.A.">
        <title>Comparative genomics of biotechnologically important yeasts.</title>
        <authorList>
            <person name="Riley R."/>
            <person name="Haridas S."/>
            <person name="Wolfe K.H."/>
            <person name="Lopes M.R."/>
            <person name="Hittinger C.T."/>
            <person name="Goeker M."/>
            <person name="Salamov A.A."/>
            <person name="Wisecaver J.H."/>
            <person name="Long T.M."/>
            <person name="Calvey C.H."/>
            <person name="Aerts A.L."/>
            <person name="Barry K.W."/>
            <person name="Choi C."/>
            <person name="Clum A."/>
            <person name="Coughlan A.Y."/>
            <person name="Deshpande S."/>
            <person name="Douglass A.P."/>
            <person name="Hanson S.J."/>
            <person name="Klenk H.-P."/>
            <person name="LaButti K.M."/>
            <person name="Lapidus A."/>
            <person name="Lindquist E.A."/>
            <person name="Lipzen A.M."/>
            <person name="Meier-Kolthoff J.P."/>
            <person name="Ohm R.A."/>
            <person name="Otillar R.P."/>
            <person name="Pangilinan J.L."/>
            <person name="Peng Y."/>
            <person name="Rokas A."/>
            <person name="Rosa C.A."/>
            <person name="Scheuner C."/>
            <person name="Sibirny A.A."/>
            <person name="Slot J.C."/>
            <person name="Stielow J.B."/>
            <person name="Sun H."/>
            <person name="Kurtzman C.P."/>
            <person name="Blackwell M."/>
            <person name="Grigoriev I.V."/>
            <person name="Jeffries T.W."/>
        </authorList>
    </citation>
    <scope>NUCLEOTIDE SEQUENCE [LARGE SCALE GENOMIC DNA]</scope>
    <source>
        <strain evidence="4">NRRL Y-1626</strain>
    </source>
</reference>
<evidence type="ECO:0000259" key="2">
    <source>
        <dbReference type="Pfam" id="PF23099"/>
    </source>
</evidence>
<dbReference type="PANTHER" id="PTHR17695">
    <property type="entry name" value="SMALL SUBUNIT PROCESSOME COMPONENT 20 HOMOLOG"/>
    <property type="match status" value="1"/>
</dbReference>
<accession>A0A1B7T9I4</accession>
<sequence length="138" mass="16472">MIKLLALIYSKYYLLEKLNENKTIVPKILMPLFIIMEKDGYHLVDEVDIKNLEELQSVTKECMQILEDKLGINKYTMYYASVNKTIAERRQERKAKRTRLEITNPELASNKKLKKHKKSKENRKFTKDQNGYYTRNHS</sequence>
<protein>
    <recommendedName>
        <fullName evidence="2">U3 small nucleolar RNA-associated protein 20 C-terminal domain-containing protein</fullName>
    </recommendedName>
</protein>
<dbReference type="InterPro" id="IPR052575">
    <property type="entry name" value="SSU_processome_comp_20"/>
</dbReference>
<proteinExistence type="predicted"/>
<organism evidence="3 4">
    <name type="scientific">Hanseniaspora valbyensis NRRL Y-1626</name>
    <dbReference type="NCBI Taxonomy" id="766949"/>
    <lineage>
        <taxon>Eukaryota</taxon>
        <taxon>Fungi</taxon>
        <taxon>Dikarya</taxon>
        <taxon>Ascomycota</taxon>
        <taxon>Saccharomycotina</taxon>
        <taxon>Saccharomycetes</taxon>
        <taxon>Saccharomycodales</taxon>
        <taxon>Saccharomycodaceae</taxon>
        <taxon>Hanseniaspora</taxon>
    </lineage>
</organism>
<comment type="caution">
    <text evidence="3">The sequence shown here is derived from an EMBL/GenBank/DDBJ whole genome shotgun (WGS) entry which is preliminary data.</text>
</comment>
<feature type="compositionally biased region" description="Basic residues" evidence="1">
    <location>
        <begin position="111"/>
        <end position="121"/>
    </location>
</feature>
<dbReference type="EMBL" id="LXPE01000126">
    <property type="protein sequence ID" value="OBA25373.1"/>
    <property type="molecule type" value="Genomic_DNA"/>
</dbReference>
<dbReference type="Proteomes" id="UP000092321">
    <property type="component" value="Unassembled WGS sequence"/>
</dbReference>
<evidence type="ECO:0000313" key="4">
    <source>
        <dbReference type="Proteomes" id="UP000092321"/>
    </source>
</evidence>
<dbReference type="PANTHER" id="PTHR17695:SF11">
    <property type="entry name" value="SMALL SUBUNIT PROCESSOME COMPONENT 20 HOMOLOG"/>
    <property type="match status" value="1"/>
</dbReference>
<keyword evidence="4" id="KW-1185">Reference proteome</keyword>
<dbReference type="GO" id="GO:0030686">
    <property type="term" value="C:90S preribosome"/>
    <property type="evidence" value="ECO:0007669"/>
    <property type="project" value="TreeGrafter"/>
</dbReference>
<dbReference type="InterPro" id="IPR057525">
    <property type="entry name" value="UTP20_C"/>
</dbReference>
<evidence type="ECO:0000313" key="3">
    <source>
        <dbReference type="EMBL" id="OBA25373.1"/>
    </source>
</evidence>
<feature type="compositionally biased region" description="Polar residues" evidence="1">
    <location>
        <begin position="128"/>
        <end position="138"/>
    </location>
</feature>
<dbReference type="OrthoDB" id="360653at2759"/>
<name>A0A1B7T9I4_9ASCO</name>
<feature type="domain" description="U3 small nucleolar RNA-associated protein 20 C-terminal" evidence="2">
    <location>
        <begin position="49"/>
        <end position="124"/>
    </location>
</feature>
<dbReference type="Pfam" id="PF23099">
    <property type="entry name" value="UTP20_C"/>
    <property type="match status" value="1"/>
</dbReference>
<feature type="region of interest" description="Disordered" evidence="1">
    <location>
        <begin position="90"/>
        <end position="138"/>
    </location>
</feature>
<dbReference type="GO" id="GO:0032040">
    <property type="term" value="C:small-subunit processome"/>
    <property type="evidence" value="ECO:0007669"/>
    <property type="project" value="TreeGrafter"/>
</dbReference>
<gene>
    <name evidence="3" type="ORF">HANVADRAFT_3822</name>
</gene>